<evidence type="ECO:0000313" key="3">
    <source>
        <dbReference type="EMBL" id="SAI57553.1"/>
    </source>
</evidence>
<feature type="domain" description="AMP-binding enzyme C-terminal" evidence="2">
    <location>
        <begin position="424"/>
        <end position="499"/>
    </location>
</feature>
<dbReference type="Pfam" id="PF00501">
    <property type="entry name" value="AMP-binding"/>
    <property type="match status" value="1"/>
</dbReference>
<evidence type="ECO:0000259" key="2">
    <source>
        <dbReference type="Pfam" id="PF13193"/>
    </source>
</evidence>
<dbReference type="AlphaFoldDB" id="A0A157RHU4"/>
<keyword evidence="3" id="KW-0436">Ligase</keyword>
<dbReference type="RefSeq" id="WP_066420370.1">
    <property type="nucleotide sequence ID" value="NZ_FKBS01000029.1"/>
</dbReference>
<reference evidence="3 4" key="1">
    <citation type="submission" date="2016-03" db="EMBL/GenBank/DDBJ databases">
        <authorList>
            <consortium name="Pathogen Informatics"/>
        </authorList>
    </citation>
    <scope>NUCLEOTIDE SEQUENCE [LARGE SCALE GENOMIC DNA]</scope>
    <source>
        <strain evidence="3 4">NCTC13364</strain>
    </source>
</reference>
<dbReference type="EMBL" id="FKBS01000029">
    <property type="protein sequence ID" value="SAI57553.1"/>
    <property type="molecule type" value="Genomic_DNA"/>
</dbReference>
<dbReference type="Pfam" id="PF13193">
    <property type="entry name" value="AMP-binding_C"/>
    <property type="match status" value="1"/>
</dbReference>
<proteinExistence type="predicted"/>
<dbReference type="GO" id="GO:0004467">
    <property type="term" value="F:long-chain fatty acid-CoA ligase activity"/>
    <property type="evidence" value="ECO:0007669"/>
    <property type="project" value="UniProtKB-EC"/>
</dbReference>
<accession>A0A157RHU4</accession>
<dbReference type="InterPro" id="IPR042099">
    <property type="entry name" value="ANL_N_sf"/>
</dbReference>
<evidence type="ECO:0000259" key="1">
    <source>
        <dbReference type="Pfam" id="PF00501"/>
    </source>
</evidence>
<sequence length="517" mass="56507">MTGGIHGFLDRSAQAWPQRDAVVFEERGITYETLRADSCRIAHQLLALDLEPGARIATYMVNHPAAFACQFGIDRTPHAWLPLNYKSSLDEAVDIMNDFSAQWLFVHSSLDVDVRALRTRVPTLRGVICVDRALEGAPFLDEWIAQASSDDPGVPVGAFGTAVLRTTGGSTGKPKGVMRTHLCQVLQVADYLAALPYDEPPRNLVLTPLSHAAGSSATPVFELGGTHYILNSTAAGDILASIERHRITTVFMPPTMIYNLLVHPGARGVDLSSLKYLIYGSAPMSQQKLREAWELFGPVLTQVYGMTEASSTISIMTPREHAHALAHRPQRLSSCGRGSANYRIRIVRPDGGTAQAGELGEVACASYEVMSGYFANPGATEQAVQHGWLRTGDIGYQDEEGYLYIVDRLKDVIISGGFNVYPGEVEQVVFQHPAVKDCAVVGAPDDKWGEAVTAVIELKPGSALDPDELMVHCRTRLSGVKSPKRVLVWDTLPKSPAGKVLRKDVRAHFWQDLERKI</sequence>
<evidence type="ECO:0000313" key="4">
    <source>
        <dbReference type="Proteomes" id="UP000077037"/>
    </source>
</evidence>
<dbReference type="InterPro" id="IPR050237">
    <property type="entry name" value="ATP-dep_AMP-bd_enzyme"/>
</dbReference>
<dbReference type="Gene3D" id="3.40.50.12780">
    <property type="entry name" value="N-terminal domain of ligase-like"/>
    <property type="match status" value="1"/>
</dbReference>
<name>A0A157RHU4_9BORD</name>
<dbReference type="Proteomes" id="UP000077037">
    <property type="component" value="Unassembled WGS sequence"/>
</dbReference>
<dbReference type="PANTHER" id="PTHR43767:SF7">
    <property type="entry name" value="MEDIUM_LONG-CHAIN-FATTY-ACID--COA LIGASE FADD8"/>
    <property type="match status" value="1"/>
</dbReference>
<dbReference type="PROSITE" id="PS00455">
    <property type="entry name" value="AMP_BINDING"/>
    <property type="match status" value="1"/>
</dbReference>
<dbReference type="InterPro" id="IPR045851">
    <property type="entry name" value="AMP-bd_C_sf"/>
</dbReference>
<dbReference type="InterPro" id="IPR020845">
    <property type="entry name" value="AMP-binding_CS"/>
</dbReference>
<protein>
    <submittedName>
        <fullName evidence="3">Ligase</fullName>
        <ecNumber evidence="3">6.2.1.3</ecNumber>
    </submittedName>
</protein>
<dbReference type="InterPro" id="IPR000873">
    <property type="entry name" value="AMP-dep_synth/lig_dom"/>
</dbReference>
<gene>
    <name evidence="3" type="primary">fadD_7</name>
    <name evidence="3" type="ORF">SAMEA1982600_04951</name>
</gene>
<organism evidence="3 4">
    <name type="scientific">Bordetella ansorpii</name>
    <dbReference type="NCBI Taxonomy" id="288768"/>
    <lineage>
        <taxon>Bacteria</taxon>
        <taxon>Pseudomonadati</taxon>
        <taxon>Pseudomonadota</taxon>
        <taxon>Betaproteobacteria</taxon>
        <taxon>Burkholderiales</taxon>
        <taxon>Alcaligenaceae</taxon>
        <taxon>Bordetella</taxon>
    </lineage>
</organism>
<dbReference type="Gene3D" id="3.30.300.30">
    <property type="match status" value="1"/>
</dbReference>
<dbReference type="SUPFAM" id="SSF56801">
    <property type="entry name" value="Acetyl-CoA synthetase-like"/>
    <property type="match status" value="1"/>
</dbReference>
<dbReference type="InterPro" id="IPR025110">
    <property type="entry name" value="AMP-bd_C"/>
</dbReference>
<dbReference type="PANTHER" id="PTHR43767">
    <property type="entry name" value="LONG-CHAIN-FATTY-ACID--COA LIGASE"/>
    <property type="match status" value="1"/>
</dbReference>
<dbReference type="EC" id="6.2.1.3" evidence="3"/>
<feature type="domain" description="AMP-dependent synthetase/ligase" evidence="1">
    <location>
        <begin position="9"/>
        <end position="374"/>
    </location>
</feature>